<accession>A0A6N8GL81</accession>
<keyword evidence="2" id="KW-0812">Transmembrane</keyword>
<feature type="transmembrane region" description="Helical" evidence="2">
    <location>
        <begin position="32"/>
        <end position="51"/>
    </location>
</feature>
<feature type="region of interest" description="Disordered" evidence="1">
    <location>
        <begin position="60"/>
        <end position="84"/>
    </location>
</feature>
<evidence type="ECO:0000313" key="4">
    <source>
        <dbReference type="Proteomes" id="UP000436989"/>
    </source>
</evidence>
<name>A0A6N8GL81_9MICC</name>
<gene>
    <name evidence="3" type="ORF">GMA12_10955</name>
</gene>
<dbReference type="RefSeq" id="WP_156269544.1">
    <property type="nucleotide sequence ID" value="NZ_WOGU01000008.1"/>
</dbReference>
<protein>
    <submittedName>
        <fullName evidence="3">Uncharacterized protein</fullName>
    </submittedName>
</protein>
<keyword evidence="2" id="KW-1133">Transmembrane helix</keyword>
<organism evidence="3 4">
    <name type="scientific">Kocuria sediminis</name>
    <dbReference type="NCBI Taxonomy" id="1038857"/>
    <lineage>
        <taxon>Bacteria</taxon>
        <taxon>Bacillati</taxon>
        <taxon>Actinomycetota</taxon>
        <taxon>Actinomycetes</taxon>
        <taxon>Micrococcales</taxon>
        <taxon>Micrococcaceae</taxon>
        <taxon>Kocuria</taxon>
    </lineage>
</organism>
<proteinExistence type="predicted"/>
<evidence type="ECO:0000313" key="3">
    <source>
        <dbReference type="EMBL" id="MUN63658.1"/>
    </source>
</evidence>
<dbReference type="Proteomes" id="UP000436989">
    <property type="component" value="Unassembled WGS sequence"/>
</dbReference>
<feature type="transmembrane region" description="Helical" evidence="2">
    <location>
        <begin position="7"/>
        <end position="26"/>
    </location>
</feature>
<reference evidence="3 4" key="1">
    <citation type="submission" date="2019-12" db="EMBL/GenBank/DDBJ databases">
        <authorList>
            <person name="Shi Y."/>
        </authorList>
    </citation>
    <scope>NUCLEOTIDE SEQUENCE [LARGE SCALE GENOMIC DNA]</scope>
    <source>
        <strain evidence="3 4">JCM 17929</strain>
    </source>
</reference>
<evidence type="ECO:0000256" key="2">
    <source>
        <dbReference type="SAM" id="Phobius"/>
    </source>
</evidence>
<keyword evidence="2" id="KW-0472">Membrane</keyword>
<evidence type="ECO:0000256" key="1">
    <source>
        <dbReference type="SAM" id="MobiDB-lite"/>
    </source>
</evidence>
<sequence>MSTVTTWRVLQVLLGMGTVAALWWALRSGESAGWAIFFCLGSINISVAVVAGRAARGQGVGGVAKRSGSPDGAPKRSPAGGQAS</sequence>
<dbReference type="AlphaFoldDB" id="A0A6N8GL81"/>
<comment type="caution">
    <text evidence="3">The sequence shown here is derived from an EMBL/GenBank/DDBJ whole genome shotgun (WGS) entry which is preliminary data.</text>
</comment>
<keyword evidence="4" id="KW-1185">Reference proteome</keyword>
<dbReference type="EMBL" id="WOGU01000008">
    <property type="protein sequence ID" value="MUN63658.1"/>
    <property type="molecule type" value="Genomic_DNA"/>
</dbReference>